<accession>A0ABD1AXP1</accession>
<keyword evidence="8" id="KW-1185">Reference proteome</keyword>
<dbReference type="SUPFAM" id="SSF50249">
    <property type="entry name" value="Nucleic acid-binding proteins"/>
    <property type="match status" value="2"/>
</dbReference>
<dbReference type="Pfam" id="PF02721">
    <property type="entry name" value="DUF223"/>
    <property type="match status" value="1"/>
</dbReference>
<keyword evidence="3" id="KW-0863">Zinc-finger</keyword>
<comment type="similarity">
    <text evidence="1">Belongs to the replication factor A protein 1 family.</text>
</comment>
<dbReference type="PANTHER" id="PTHR47165">
    <property type="entry name" value="OS03G0429900 PROTEIN"/>
    <property type="match status" value="1"/>
</dbReference>
<comment type="caution">
    <text evidence="7">The sequence shown here is derived from an EMBL/GenBank/DDBJ whole genome shotgun (WGS) entry which is preliminary data.</text>
</comment>
<protein>
    <submittedName>
        <fullName evidence="7">Replication protein A 70 kDa DNA-binding subunit C</fullName>
    </submittedName>
</protein>
<dbReference type="CDD" id="cd04481">
    <property type="entry name" value="RPA1_DBD_B_like"/>
    <property type="match status" value="1"/>
</dbReference>
<reference evidence="7 8" key="1">
    <citation type="submission" date="2024-04" db="EMBL/GenBank/DDBJ databases">
        <title>Genome assembly C_amara_ONT_v2.</title>
        <authorList>
            <person name="Yant L."/>
            <person name="Moore C."/>
            <person name="Slenker M."/>
        </authorList>
    </citation>
    <scope>NUCLEOTIDE SEQUENCE [LARGE SCALE GENOMIC DNA]</scope>
    <source>
        <tissue evidence="7">Leaf</tissue>
    </source>
</reference>
<dbReference type="GO" id="GO:0003677">
    <property type="term" value="F:DNA binding"/>
    <property type="evidence" value="ECO:0007669"/>
    <property type="project" value="UniProtKB-KW"/>
</dbReference>
<dbReference type="Gene3D" id="2.40.50.140">
    <property type="entry name" value="Nucleic acid-binding proteins"/>
    <property type="match status" value="2"/>
</dbReference>
<evidence type="ECO:0000256" key="2">
    <source>
        <dbReference type="ARBA" id="ARBA00022723"/>
    </source>
</evidence>
<dbReference type="InterPro" id="IPR012340">
    <property type="entry name" value="NA-bd_OB-fold"/>
</dbReference>
<dbReference type="AlphaFoldDB" id="A0ABD1AXP1"/>
<dbReference type="GO" id="GO:0008270">
    <property type="term" value="F:zinc ion binding"/>
    <property type="evidence" value="ECO:0007669"/>
    <property type="project" value="UniProtKB-KW"/>
</dbReference>
<dbReference type="Proteomes" id="UP001558713">
    <property type="component" value="Unassembled WGS sequence"/>
</dbReference>
<evidence type="ECO:0000256" key="4">
    <source>
        <dbReference type="ARBA" id="ARBA00022833"/>
    </source>
</evidence>
<evidence type="ECO:0000256" key="1">
    <source>
        <dbReference type="ARBA" id="ARBA00005690"/>
    </source>
</evidence>
<evidence type="ECO:0000256" key="5">
    <source>
        <dbReference type="ARBA" id="ARBA00023125"/>
    </source>
</evidence>
<evidence type="ECO:0000313" key="8">
    <source>
        <dbReference type="Proteomes" id="UP001558713"/>
    </source>
</evidence>
<name>A0ABD1AXP1_CARAN</name>
<dbReference type="PANTHER" id="PTHR47165:SF4">
    <property type="entry name" value="OS03G0429900 PROTEIN"/>
    <property type="match status" value="1"/>
</dbReference>
<gene>
    <name evidence="7" type="ORF">V5N11_020780</name>
</gene>
<sequence length="260" mass="30064">MAVNQEITSLSDIMPHKTTWTIQTNIFHSWRNIPVYGGESYDMILADEDGTPIRASIKKQQMKKFLKFIKTGEWKLIKNVTLSKSIGKYRATTHSYRMCFMNNTIVRKCPSVSNDWYFDFTNFQDITNDQGLNENIYIDVLGQVVNFGEIKNKPTKKLEFELRDTSDERLSCTLWESYVYTMWKACENAGDEKVICLIRFARINTFNGERSIANAYDTSLLEINPKYPEVEEFVANLPNDGLALTHLAPKPKESKVVQKK</sequence>
<keyword evidence="4" id="KW-0862">Zinc</keyword>
<feature type="domain" description="Replication protein A 70 kDa DNA-binding subunit B/D first OB fold" evidence="6">
    <location>
        <begin position="8"/>
        <end position="109"/>
    </location>
</feature>
<dbReference type="EMBL" id="JBANAX010000498">
    <property type="protein sequence ID" value="KAL1206415.1"/>
    <property type="molecule type" value="Genomic_DNA"/>
</dbReference>
<dbReference type="CDD" id="cd04480">
    <property type="entry name" value="RPA1_DBD_A_like"/>
    <property type="match status" value="1"/>
</dbReference>
<keyword evidence="5 7" id="KW-0238">DNA-binding</keyword>
<dbReference type="InterPro" id="IPR003871">
    <property type="entry name" value="RFA1B/D_OB_1st"/>
</dbReference>
<dbReference type="FunFam" id="2.40.50.140:FF:000041">
    <property type="entry name" value="Replication protein A subunit"/>
    <property type="match status" value="1"/>
</dbReference>
<organism evidence="7 8">
    <name type="scientific">Cardamine amara subsp. amara</name>
    <dbReference type="NCBI Taxonomy" id="228776"/>
    <lineage>
        <taxon>Eukaryota</taxon>
        <taxon>Viridiplantae</taxon>
        <taxon>Streptophyta</taxon>
        <taxon>Embryophyta</taxon>
        <taxon>Tracheophyta</taxon>
        <taxon>Spermatophyta</taxon>
        <taxon>Magnoliopsida</taxon>
        <taxon>eudicotyledons</taxon>
        <taxon>Gunneridae</taxon>
        <taxon>Pentapetalae</taxon>
        <taxon>rosids</taxon>
        <taxon>malvids</taxon>
        <taxon>Brassicales</taxon>
        <taxon>Brassicaceae</taxon>
        <taxon>Cardamineae</taxon>
        <taxon>Cardamine</taxon>
    </lineage>
</organism>
<evidence type="ECO:0000259" key="6">
    <source>
        <dbReference type="Pfam" id="PF02721"/>
    </source>
</evidence>
<proteinExistence type="inferred from homology"/>
<evidence type="ECO:0000313" key="7">
    <source>
        <dbReference type="EMBL" id="KAL1206415.1"/>
    </source>
</evidence>
<evidence type="ECO:0000256" key="3">
    <source>
        <dbReference type="ARBA" id="ARBA00022771"/>
    </source>
</evidence>
<keyword evidence="2" id="KW-0479">Metal-binding</keyword>